<keyword evidence="2" id="KW-0645">Protease</keyword>
<gene>
    <name evidence="7" type="ORF">DFA_09921</name>
</gene>
<dbReference type="RefSeq" id="XP_004351817.1">
    <property type="nucleotide sequence ID" value="XM_004351765.1"/>
</dbReference>
<dbReference type="PANTHER" id="PTHR11010">
    <property type="entry name" value="PROTEASE S28 PRO-X CARBOXYPEPTIDASE-RELATED"/>
    <property type="match status" value="1"/>
</dbReference>
<dbReference type="Gene3D" id="1.20.120.980">
    <property type="entry name" value="Serine carboxypeptidase S28, SKS domain"/>
    <property type="match status" value="1"/>
</dbReference>
<dbReference type="GeneID" id="14867764"/>
<evidence type="ECO:0000256" key="2">
    <source>
        <dbReference type="ARBA" id="ARBA00022670"/>
    </source>
</evidence>
<dbReference type="Pfam" id="PF05577">
    <property type="entry name" value="Peptidase_S28"/>
    <property type="match status" value="1"/>
</dbReference>
<dbReference type="SUPFAM" id="SSF53474">
    <property type="entry name" value="alpha/beta-Hydrolases"/>
    <property type="match status" value="1"/>
</dbReference>
<evidence type="ECO:0000313" key="8">
    <source>
        <dbReference type="Proteomes" id="UP000007797"/>
    </source>
</evidence>
<dbReference type="OMA" id="TISHAIC"/>
<dbReference type="Gene3D" id="3.40.50.1820">
    <property type="entry name" value="alpha/beta hydrolase"/>
    <property type="match status" value="1"/>
</dbReference>
<evidence type="ECO:0000256" key="3">
    <source>
        <dbReference type="ARBA" id="ARBA00022729"/>
    </source>
</evidence>
<dbReference type="AlphaFoldDB" id="F4Q8S8"/>
<feature type="chain" id="PRO_5003313867" description="Peptidase S28 family protein" evidence="6">
    <location>
        <begin position="21"/>
        <end position="495"/>
    </location>
</feature>
<sequence length="495" mass="56038">MNRTILLLLLFLCIFSNINSAHGRRSASFRPHRDLSIYHQLSDEKLLPSSDQELISKIDYEWFTQSVDHFDSANQKKFQQRYLVNDHFWDGKGPVFMMINGEGPMSLGAVTGLQYVVWAKEVHALIVSLEHRYYGASFVTDNLATENLIYLTPQQALADNAVFRDFIANTYSVPQTSKWVSFGGSYSGCLSSWFRIKYPNLVDYAIASSAPVNPVIDFYQYLEVVQNALLTTSNGQQCVDRIKQSTQKIQDLLKQPNGLKTVSELFSLDPVLKTDDDISNFMQSLAGTFMGDTQYNLIEGPFKSVEALCLIMNNYSNDSLTNYIQIWNNAQKGELVDVSYQSMIQEYANITNDDTNVGGRQWFFQTCTQFGYYQSSTSNNHPFGHLFEIDFQIKQCTDIFGFAFLPNVNWTILEYGGLDPSASNIMYINGDIDPWHALGILDPKPASSSIQTLLIHGAAHTADMYIPRLFTPSTIAPAQKIIFKYLSDFLNNVNQ</sequence>
<evidence type="ECO:0000256" key="6">
    <source>
        <dbReference type="SAM" id="SignalP"/>
    </source>
</evidence>
<dbReference type="InterPro" id="IPR008758">
    <property type="entry name" value="Peptidase_S28"/>
</dbReference>
<feature type="signal peptide" evidence="6">
    <location>
        <begin position="1"/>
        <end position="20"/>
    </location>
</feature>
<keyword evidence="5" id="KW-0325">Glycoprotein</keyword>
<evidence type="ECO:0000313" key="7">
    <source>
        <dbReference type="EMBL" id="EGG15097.1"/>
    </source>
</evidence>
<accession>F4Q8S8</accession>
<dbReference type="PANTHER" id="PTHR11010:SF122">
    <property type="entry name" value="SERINE PROTEASE K12H4.7"/>
    <property type="match status" value="1"/>
</dbReference>
<dbReference type="InterPro" id="IPR042269">
    <property type="entry name" value="Ser_carbopepase_S28_SKS"/>
</dbReference>
<dbReference type="KEGG" id="dfa:DFA_09921"/>
<protein>
    <recommendedName>
        <fullName evidence="9">Peptidase S28 family protein</fullName>
    </recommendedName>
</protein>
<evidence type="ECO:0000256" key="5">
    <source>
        <dbReference type="ARBA" id="ARBA00023180"/>
    </source>
</evidence>
<dbReference type="InterPro" id="IPR029058">
    <property type="entry name" value="AB_hydrolase_fold"/>
</dbReference>
<proteinExistence type="inferred from homology"/>
<dbReference type="GO" id="GO:0006508">
    <property type="term" value="P:proteolysis"/>
    <property type="evidence" value="ECO:0007669"/>
    <property type="project" value="UniProtKB-KW"/>
</dbReference>
<dbReference type="MEROPS" id="S28.A23"/>
<name>F4Q8S8_CACFS</name>
<evidence type="ECO:0000256" key="4">
    <source>
        <dbReference type="ARBA" id="ARBA00022801"/>
    </source>
</evidence>
<dbReference type="FunFam" id="1.20.120.980:FF:000003">
    <property type="entry name" value="Serine protease 16"/>
    <property type="match status" value="1"/>
</dbReference>
<evidence type="ECO:0000256" key="1">
    <source>
        <dbReference type="ARBA" id="ARBA00011079"/>
    </source>
</evidence>
<dbReference type="OrthoDB" id="1735038at2759"/>
<keyword evidence="4" id="KW-0378">Hydrolase</keyword>
<keyword evidence="3 6" id="KW-0732">Signal</keyword>
<dbReference type="GO" id="GO:0008239">
    <property type="term" value="F:dipeptidyl-peptidase activity"/>
    <property type="evidence" value="ECO:0007669"/>
    <property type="project" value="TreeGrafter"/>
</dbReference>
<organism evidence="7 8">
    <name type="scientific">Cavenderia fasciculata</name>
    <name type="common">Slime mold</name>
    <name type="synonym">Dictyostelium fasciculatum</name>
    <dbReference type="NCBI Taxonomy" id="261658"/>
    <lineage>
        <taxon>Eukaryota</taxon>
        <taxon>Amoebozoa</taxon>
        <taxon>Evosea</taxon>
        <taxon>Eumycetozoa</taxon>
        <taxon>Dictyostelia</taxon>
        <taxon>Acytosteliales</taxon>
        <taxon>Cavenderiaceae</taxon>
        <taxon>Cavenderia</taxon>
    </lineage>
</organism>
<dbReference type="GO" id="GO:0070008">
    <property type="term" value="F:serine-type exopeptidase activity"/>
    <property type="evidence" value="ECO:0007669"/>
    <property type="project" value="InterPro"/>
</dbReference>
<keyword evidence="8" id="KW-1185">Reference proteome</keyword>
<evidence type="ECO:0008006" key="9">
    <source>
        <dbReference type="Google" id="ProtNLM"/>
    </source>
</evidence>
<reference evidence="8" key="1">
    <citation type="journal article" date="2011" name="Genome Res.">
        <title>Phylogeny-wide analysis of social amoeba genomes highlights ancient origins for complex intercellular communication.</title>
        <authorList>
            <person name="Heidel A.J."/>
            <person name="Lawal H.M."/>
            <person name="Felder M."/>
            <person name="Schilde C."/>
            <person name="Helps N.R."/>
            <person name="Tunggal B."/>
            <person name="Rivero F."/>
            <person name="John U."/>
            <person name="Schleicher M."/>
            <person name="Eichinger L."/>
            <person name="Platzer M."/>
            <person name="Noegel A.A."/>
            <person name="Schaap P."/>
            <person name="Gloeckner G."/>
        </authorList>
    </citation>
    <scope>NUCLEOTIDE SEQUENCE [LARGE SCALE GENOMIC DNA]</scope>
    <source>
        <strain evidence="8">SH3</strain>
    </source>
</reference>
<comment type="similarity">
    <text evidence="1">Belongs to the peptidase S28 family.</text>
</comment>
<dbReference type="Proteomes" id="UP000007797">
    <property type="component" value="Unassembled WGS sequence"/>
</dbReference>
<dbReference type="EMBL" id="GL883026">
    <property type="protein sequence ID" value="EGG15097.1"/>
    <property type="molecule type" value="Genomic_DNA"/>
</dbReference>